<keyword evidence="4" id="KW-1133">Transmembrane helix</keyword>
<protein>
    <submittedName>
        <fullName evidence="6">D-ribose-binding periplasmic protein</fullName>
    </submittedName>
</protein>
<reference evidence="6 7" key="1">
    <citation type="submission" date="2015-09" db="EMBL/GenBank/DDBJ databases">
        <authorList>
            <consortium name="Pathogen Informatics"/>
        </authorList>
    </citation>
    <scope>NUCLEOTIDE SEQUENCE [LARGE SCALE GENOMIC DNA]</scope>
    <source>
        <strain evidence="6 7">2789STDY5608868</strain>
    </source>
</reference>
<evidence type="ECO:0000256" key="1">
    <source>
        <dbReference type="ARBA" id="ARBA00004196"/>
    </source>
</evidence>
<sequence length="326" mass="36398">MNQQSKKNLTNRIVALAGITVFAFFIGIYVCVFSNYLKKYNTRKKLFGATYMTMNNEFYKIVNNQIRMQVEKNGNQMITLDPALDQKKQNEQIKQLVKRKVDAIFLNPVDWKAVEPGLVAAKKAKIPVIVIDSQVYRNDLVAMTIVSDNYKAGVLCAKEMMKQKDQANIILLTHNVAKSAVDRINGFLDTIKNNKNYKILASADTQGQIERALPKVDKIIEEYQNIDIVMGLNDPAAMGALAALDSKGAREGVLVYGIDGSPEGKKLIKEGMMTGTAAQSPKQMADTAVNAAYQILQGEKVEKKKVISVQMITKKNVEQTDISRWQ</sequence>
<evidence type="ECO:0000259" key="5">
    <source>
        <dbReference type="Pfam" id="PF13407"/>
    </source>
</evidence>
<dbReference type="Proteomes" id="UP000095598">
    <property type="component" value="Unassembled WGS sequence"/>
</dbReference>
<evidence type="ECO:0000256" key="2">
    <source>
        <dbReference type="ARBA" id="ARBA00007639"/>
    </source>
</evidence>
<gene>
    <name evidence="6" type="primary">rbsB</name>
    <name evidence="6" type="ORF">ERS852425_00522</name>
</gene>
<dbReference type="GO" id="GO:0030246">
    <property type="term" value="F:carbohydrate binding"/>
    <property type="evidence" value="ECO:0007669"/>
    <property type="project" value="UniProtKB-ARBA"/>
</dbReference>
<dbReference type="EMBL" id="CYXT01000002">
    <property type="protein sequence ID" value="CUM77295.1"/>
    <property type="molecule type" value="Genomic_DNA"/>
</dbReference>
<name>A0A173RHM8_ANAHA</name>
<keyword evidence="4" id="KW-0472">Membrane</keyword>
<dbReference type="SUPFAM" id="SSF53822">
    <property type="entry name" value="Periplasmic binding protein-like I"/>
    <property type="match status" value="1"/>
</dbReference>
<keyword evidence="3" id="KW-0732">Signal</keyword>
<feature type="transmembrane region" description="Helical" evidence="4">
    <location>
        <begin position="12"/>
        <end position="37"/>
    </location>
</feature>
<dbReference type="PANTHER" id="PTHR46847:SF1">
    <property type="entry name" value="D-ALLOSE-BINDING PERIPLASMIC PROTEIN-RELATED"/>
    <property type="match status" value="1"/>
</dbReference>
<evidence type="ECO:0000256" key="4">
    <source>
        <dbReference type="SAM" id="Phobius"/>
    </source>
</evidence>
<feature type="domain" description="Periplasmic binding protein" evidence="5">
    <location>
        <begin position="52"/>
        <end position="300"/>
    </location>
</feature>
<dbReference type="Gene3D" id="3.40.50.2300">
    <property type="match status" value="2"/>
</dbReference>
<dbReference type="PANTHER" id="PTHR46847">
    <property type="entry name" value="D-ALLOSE-BINDING PERIPLASMIC PROTEIN-RELATED"/>
    <property type="match status" value="1"/>
</dbReference>
<proteinExistence type="inferred from homology"/>
<dbReference type="InterPro" id="IPR025997">
    <property type="entry name" value="SBP_2_dom"/>
</dbReference>
<dbReference type="InterPro" id="IPR028082">
    <property type="entry name" value="Peripla_BP_I"/>
</dbReference>
<dbReference type="GO" id="GO:0030313">
    <property type="term" value="C:cell envelope"/>
    <property type="evidence" value="ECO:0007669"/>
    <property type="project" value="UniProtKB-SubCell"/>
</dbReference>
<organism evidence="6 7">
    <name type="scientific">Anaerostipes hadrus</name>
    <dbReference type="NCBI Taxonomy" id="649756"/>
    <lineage>
        <taxon>Bacteria</taxon>
        <taxon>Bacillati</taxon>
        <taxon>Bacillota</taxon>
        <taxon>Clostridia</taxon>
        <taxon>Lachnospirales</taxon>
        <taxon>Lachnospiraceae</taxon>
        <taxon>Anaerostipes</taxon>
    </lineage>
</organism>
<comment type="similarity">
    <text evidence="2">Belongs to the bacterial solute-binding protein 2 family.</text>
</comment>
<dbReference type="CDD" id="cd19971">
    <property type="entry name" value="PBP1_ABC_sugar_binding-like"/>
    <property type="match status" value="1"/>
</dbReference>
<evidence type="ECO:0000313" key="7">
    <source>
        <dbReference type="Proteomes" id="UP000095598"/>
    </source>
</evidence>
<keyword evidence="4" id="KW-0812">Transmembrane</keyword>
<dbReference type="Pfam" id="PF13407">
    <property type="entry name" value="Peripla_BP_4"/>
    <property type="match status" value="1"/>
</dbReference>
<comment type="subcellular location">
    <subcellularLocation>
        <location evidence="1">Cell envelope</location>
    </subcellularLocation>
</comment>
<dbReference type="AlphaFoldDB" id="A0A173RHM8"/>
<accession>A0A173RHM8</accession>
<evidence type="ECO:0000256" key="3">
    <source>
        <dbReference type="ARBA" id="ARBA00022729"/>
    </source>
</evidence>
<dbReference type="RefSeq" id="WP_055257823.1">
    <property type="nucleotide sequence ID" value="NZ_CYXT01000002.1"/>
</dbReference>
<evidence type="ECO:0000313" key="6">
    <source>
        <dbReference type="EMBL" id="CUM77295.1"/>
    </source>
</evidence>